<sequence>MNPVSGLIDDLRPYQLDIGRAVLASVRGGKGLTFTVEIARQGGKNELSAWLEAWLLNEFVAEPLNIIKCAPTFEPQAMISMRRLRGLLDAMGYAGDYAVESGHIVRLHQARVVFLSAEPSANVVGNTAHLLLEVDEAQDVAIEKFDRDFRPMAAAMNATTVLYGTPWRDTDLLSTVGRRNLELEAADGLKRHFRYDWQAVAEHNPAYRAYVEGERLRLGENHPAFRSQYALLPASGGGGFFTDEQLIMMMGDYPRQRSPRPGAVYVGGLDFGGEGKTACDSTVFTIAEIVAPSESRLIRVVHHYAWTGLPFSLLLPKIVDITKGWGLRRLAADATGLGGPLCASLKQSLGHRIVPFVFTQGSKSGLGFNLLAAAGTGRLSLYTRDSSMECDEFWRQIEGAVADYSLGRTMNFYVDPTRAHDDYLMSLALCVEAAGRYKPRAAAGRVA</sequence>
<evidence type="ECO:0008006" key="2">
    <source>
        <dbReference type="Google" id="ProtNLM"/>
    </source>
</evidence>
<dbReference type="EMBL" id="CP159307">
    <property type="protein sequence ID" value="XCH33936.1"/>
    <property type="molecule type" value="Genomic_DNA"/>
</dbReference>
<protein>
    <recommendedName>
        <fullName evidence="2">Terminase large subunit gp17-like C-terminal domain-containing protein</fullName>
    </recommendedName>
</protein>
<gene>
    <name evidence="1" type="ORF">ABV300_03415</name>
</gene>
<evidence type="ECO:0000313" key="1">
    <source>
        <dbReference type="EMBL" id="XCH33936.1"/>
    </source>
</evidence>
<dbReference type="InterPro" id="IPR027417">
    <property type="entry name" value="P-loop_NTPase"/>
</dbReference>
<reference evidence="1" key="1">
    <citation type="submission" date="2024-06" db="EMBL/GenBank/DDBJ databases">
        <title>A Novel Isolate, Dehalogenimonas sp. Strain 4OHTPN, Dechlorinates Aromatic 4 Hydroxy chlorothalonil by a Novel Reductive Dehalogenase.</title>
        <authorList>
            <person name="Liu G."/>
        </authorList>
    </citation>
    <scope>NUCLEOTIDE SEQUENCE</scope>
    <source>
        <strain evidence="1">4OHTPN</strain>
    </source>
</reference>
<dbReference type="AlphaFoldDB" id="A0AAU8GC26"/>
<dbReference type="RefSeq" id="WP_353715127.1">
    <property type="nucleotide sequence ID" value="NZ_CP159307.1"/>
</dbReference>
<accession>A0AAU8GC26</accession>
<proteinExistence type="predicted"/>
<organism evidence="1">
    <name type="scientific">Dehalogenimonas sp. 4OHTPN</name>
    <dbReference type="NCBI Taxonomy" id="3166643"/>
    <lineage>
        <taxon>Bacteria</taxon>
        <taxon>Bacillati</taxon>
        <taxon>Chloroflexota</taxon>
        <taxon>Dehalococcoidia</taxon>
        <taxon>Dehalococcoidales</taxon>
        <taxon>Dehalococcoidaceae</taxon>
        <taxon>Dehalogenimonas</taxon>
    </lineage>
</organism>
<name>A0AAU8GC26_9CHLR</name>
<dbReference type="Gene3D" id="3.40.50.300">
    <property type="entry name" value="P-loop containing nucleotide triphosphate hydrolases"/>
    <property type="match status" value="1"/>
</dbReference>
<dbReference type="Gene3D" id="3.30.420.240">
    <property type="match status" value="1"/>
</dbReference>